<feature type="compositionally biased region" description="Low complexity" evidence="1">
    <location>
        <begin position="222"/>
        <end position="268"/>
    </location>
</feature>
<dbReference type="Proteomes" id="UP000220797">
    <property type="component" value="Unassembled WGS sequence"/>
</dbReference>
<name>A0A1J1GRJ5_PLAGA</name>
<dbReference type="OrthoDB" id="380135at2759"/>
<accession>A0A1J1GRJ5</accession>
<feature type="compositionally biased region" description="Low complexity" evidence="1">
    <location>
        <begin position="171"/>
        <end position="215"/>
    </location>
</feature>
<dbReference type="AlphaFoldDB" id="A0A1J1GRJ5"/>
<reference evidence="2" key="1">
    <citation type="submission" date="2015-04" db="EMBL/GenBank/DDBJ databases">
        <authorList>
            <consortium name="Pathogen Informatics"/>
        </authorList>
    </citation>
    <scope>NUCLEOTIDE SEQUENCE [LARGE SCALE GENOMIC DNA]</scope>
    <source>
        <strain evidence="2">8A</strain>
    </source>
</reference>
<keyword evidence="3" id="KW-1185">Reference proteome</keyword>
<dbReference type="GeneID" id="39730839"/>
<feature type="region of interest" description="Disordered" evidence="1">
    <location>
        <begin position="95"/>
        <end position="118"/>
    </location>
</feature>
<proteinExistence type="predicted"/>
<dbReference type="EMBL" id="CVMV01000032">
    <property type="protein sequence ID" value="CRG94915.1"/>
    <property type="molecule type" value="Genomic_DNA"/>
</dbReference>
<feature type="region of interest" description="Disordered" evidence="1">
    <location>
        <begin position="171"/>
        <end position="274"/>
    </location>
</feature>
<gene>
    <name evidence="2" type="ORF">PGAL8A_00231200</name>
</gene>
<dbReference type="RefSeq" id="XP_028527729.1">
    <property type="nucleotide sequence ID" value="XM_028671036.1"/>
</dbReference>
<evidence type="ECO:0000313" key="2">
    <source>
        <dbReference type="EMBL" id="CRG94915.1"/>
    </source>
</evidence>
<sequence>MIGNELCKSNNVHLYNGNNYKPFKCEKENLYQYIYLNDNENYNKGNNNNNNNVHIINEFSNNDNNNNSYVLISNENIINDYNNISSINKNRNIYDNNNNSNNNNTDKNGKNYDSNDNNRIDNIYNNNYESISNNDMMCNNFRDINNDNNNNSINNEYNNCDMNIHKNNSINNANNNNDINNENNNNNNDINRENNYNNDENNDNDMNYENNNNDINNEDKNNNNYENNINDINRENNYNNDENNDNNMNNENNNNDVNNEDNNNNNIYRDNRKNNDYINSDSIIDNISSNNNSNSKNDKDNINDIDENEINHKLKKSCSINYFLSENTTELFPYKNNNDCDWIKNKNEIKVPYDKRLQLSVSLKESNDDIKNLKNENISTKNFNKINKVVGYNNLKKINSYLYPKRYMQKLEKIKVEKKSKIEEEEKKLKTTQFLKNKNVSIFCENDKKREEYIKKTVTKKNYYFSKGFNKIFSSLRNNNTKKIENGLNKKKNILDTLSLERISVIPEKMKDEKDIKELIIEDNNNKINQKIQVYCKKDDNIQDNIISKYTDGIEKYNEETCVKDSSVSSSNYSFKIKTNIKYNKNDDLLENKRENSENVSFLKINELFKDSNFPVSILSKEQIVDGKKELSHKNECKIFASNFSLSSDGKKKEYKSIDYNLPKDKSMPNTLLGTKTILRSKCENIKNKNRTIDKNEKIDKYTIHISNLFSHSKDEFAEYMLENIDCNIKKNDNENIISKNKKKSSEESRKVNLDTSSEKKILINLKDPKENLKYKEVYYSVASSLNIPKNMKKNNYCIKNMNIMRHNEIGYKDYPNYNRRKTFFCPVNVDTHKCVRNPNLINKLSRKKKMNSINDKMKSNILLKLHLNLKDKSSGRNFDNSIKRTPNALFYDSTPMNHKSFGGLLSEKIENFSLHLPNSINKSRKLHTDYTLLREQINYDRKKVINANNKELMGKSKCFDRTVFTNNSSTLLNESTNLKFHPKYELIYKTPHNTRNSFYMRNSPMKTLK</sequence>
<evidence type="ECO:0000313" key="3">
    <source>
        <dbReference type="Proteomes" id="UP000220797"/>
    </source>
</evidence>
<comment type="caution">
    <text evidence="2">The sequence shown here is derived from an EMBL/GenBank/DDBJ whole genome shotgun (WGS) entry which is preliminary data.</text>
</comment>
<organism evidence="2 3">
    <name type="scientific">Plasmodium gallinaceum</name>
    <dbReference type="NCBI Taxonomy" id="5849"/>
    <lineage>
        <taxon>Eukaryota</taxon>
        <taxon>Sar</taxon>
        <taxon>Alveolata</taxon>
        <taxon>Apicomplexa</taxon>
        <taxon>Aconoidasida</taxon>
        <taxon>Haemosporida</taxon>
        <taxon>Plasmodiidae</taxon>
        <taxon>Plasmodium</taxon>
        <taxon>Plasmodium (Haemamoeba)</taxon>
    </lineage>
</organism>
<evidence type="ECO:0000256" key="1">
    <source>
        <dbReference type="SAM" id="MobiDB-lite"/>
    </source>
</evidence>
<dbReference type="VEuPathDB" id="PlasmoDB:PGAL8A_00231200"/>
<protein>
    <submittedName>
        <fullName evidence="2">Uncharacterized protein</fullName>
    </submittedName>
</protein>